<dbReference type="Gene3D" id="3.40.718.10">
    <property type="entry name" value="Isopropylmalate Dehydrogenase"/>
    <property type="match status" value="1"/>
</dbReference>
<gene>
    <name evidence="10 11" type="primary">plsX</name>
    <name evidence="11" type="ORF">AQUSIP_12230</name>
</gene>
<dbReference type="PANTHER" id="PTHR30100">
    <property type="entry name" value="FATTY ACID/PHOSPHOLIPID SYNTHESIS PROTEIN PLSX"/>
    <property type="match status" value="1"/>
</dbReference>
<evidence type="ECO:0000256" key="8">
    <source>
        <dbReference type="ARBA" id="ARBA00024069"/>
    </source>
</evidence>
<dbReference type="EC" id="2.3.1.274" evidence="8 10"/>
<reference evidence="11 12" key="1">
    <citation type="submission" date="2019-08" db="EMBL/GenBank/DDBJ databases">
        <authorList>
            <person name="Guy L."/>
        </authorList>
    </citation>
    <scope>NUCLEOTIDE SEQUENCE [LARGE SCALE GENOMIC DNA]</scope>
    <source>
        <strain evidence="11 12">SGT-108</strain>
    </source>
</reference>
<keyword evidence="5 10" id="KW-0443">Lipid metabolism</keyword>
<dbReference type="GO" id="GO:0008654">
    <property type="term" value="P:phospholipid biosynthetic process"/>
    <property type="evidence" value="ECO:0007669"/>
    <property type="project" value="UniProtKB-KW"/>
</dbReference>
<dbReference type="Pfam" id="PF02504">
    <property type="entry name" value="FA_synthesis"/>
    <property type="match status" value="1"/>
</dbReference>
<dbReference type="AlphaFoldDB" id="A0A5E4PHJ2"/>
<comment type="function">
    <text evidence="10">Catalyzes the reversible formation of acyl-phosphate (acyl-PO(4)) from acyl-[acyl-carrier-protein] (acyl-ACP). This enzyme utilizes acyl-ACP as fatty acyl donor, but not acyl-CoA.</text>
</comment>
<proteinExistence type="inferred from homology"/>
<protein>
    <recommendedName>
        <fullName evidence="8 10">Phosphate acyltransferase</fullName>
        <ecNumber evidence="8 10">2.3.1.274</ecNumber>
    </recommendedName>
    <alternativeName>
        <fullName evidence="10">Acyl-ACP phosphotransacylase</fullName>
    </alternativeName>
    <alternativeName>
        <fullName evidence="10">Acyl-[acyl-carrier-protein]--phosphate acyltransferase</fullName>
    </alternativeName>
    <alternativeName>
        <fullName evidence="10">Phosphate-acyl-ACP acyltransferase</fullName>
    </alternativeName>
</protein>
<comment type="subcellular location">
    <subcellularLocation>
        <location evidence="10">Cytoplasm</location>
    </subcellularLocation>
    <text evidence="10">Associated with the membrane possibly through PlsY.</text>
</comment>
<keyword evidence="7 10" id="KW-1208">Phospholipid metabolism</keyword>
<keyword evidence="4 10" id="KW-0808">Transferase</keyword>
<keyword evidence="6 10" id="KW-0594">Phospholipid biosynthesis</keyword>
<keyword evidence="11" id="KW-0012">Acyltransferase</keyword>
<accession>A0A5E4PHJ2</accession>
<dbReference type="GO" id="GO:0006633">
    <property type="term" value="P:fatty acid biosynthetic process"/>
    <property type="evidence" value="ECO:0007669"/>
    <property type="project" value="UniProtKB-UniRule"/>
</dbReference>
<dbReference type="NCBIfam" id="TIGR00182">
    <property type="entry name" value="plsX"/>
    <property type="match status" value="1"/>
</dbReference>
<dbReference type="GO" id="GO:0005737">
    <property type="term" value="C:cytoplasm"/>
    <property type="evidence" value="ECO:0007669"/>
    <property type="project" value="UniProtKB-SubCell"/>
</dbReference>
<evidence type="ECO:0000256" key="10">
    <source>
        <dbReference type="HAMAP-Rule" id="MF_00019"/>
    </source>
</evidence>
<evidence type="ECO:0000256" key="6">
    <source>
        <dbReference type="ARBA" id="ARBA00023209"/>
    </source>
</evidence>
<comment type="similarity">
    <text evidence="10">Belongs to the PlsX family.</text>
</comment>
<dbReference type="KEGG" id="asip:AQUSIP_12230"/>
<dbReference type="InterPro" id="IPR003664">
    <property type="entry name" value="FA_synthesis"/>
</dbReference>
<dbReference type="PIRSF" id="PIRSF002465">
    <property type="entry name" value="Phsphlp_syn_PlsX"/>
    <property type="match status" value="1"/>
</dbReference>
<name>A0A5E4PHJ2_9COXI</name>
<sequence length="336" mass="36219">MGGDHGPSVTVPAALEILAKFPKIRLILVGDSVALERQLSSRQYDSARLVLLHASQQVEMDELPSQALRTKKDSSMRVAINQLKEGKAQACVSAGNTGALMATARFVLKTLPGVDRPAIISTFPTMSPDKNVRMLDLGANVDSNAENLVQFAVMGSVLASAVDNIENPKVYLLNIGEEEIKGNDLVKQTAYLLTNTKCLNFAGYIEGDAIHTGEADVVVCDGFVGNVALKTTEGVARFIGLLMKEAFMRNIFTRLIGIMVKPVLKSFIRRIDPGRYNGATFIGLNGTVVKSHGGANIQAFARAIEEAVIGVQKNVPERIRNQVEQTLKSSLSSEGH</sequence>
<dbReference type="PANTHER" id="PTHR30100:SF1">
    <property type="entry name" value="PHOSPHATE ACYLTRANSFERASE"/>
    <property type="match status" value="1"/>
</dbReference>
<evidence type="ECO:0000256" key="9">
    <source>
        <dbReference type="ARBA" id="ARBA00046608"/>
    </source>
</evidence>
<evidence type="ECO:0000313" key="12">
    <source>
        <dbReference type="Proteomes" id="UP000324194"/>
    </source>
</evidence>
<dbReference type="GO" id="GO:0043811">
    <property type="term" value="F:phosphate:acyl-[acyl carrier protein] acyltransferase activity"/>
    <property type="evidence" value="ECO:0007669"/>
    <property type="project" value="UniProtKB-UniRule"/>
</dbReference>
<dbReference type="Proteomes" id="UP000324194">
    <property type="component" value="Chromosome 1"/>
</dbReference>
<evidence type="ECO:0000256" key="2">
    <source>
        <dbReference type="ARBA" id="ARBA00022490"/>
    </source>
</evidence>
<comment type="pathway">
    <text evidence="10">Lipid metabolism; phospholipid metabolism.</text>
</comment>
<dbReference type="SUPFAM" id="SSF53659">
    <property type="entry name" value="Isocitrate/Isopropylmalate dehydrogenase-like"/>
    <property type="match status" value="1"/>
</dbReference>
<keyword evidence="12" id="KW-1185">Reference proteome</keyword>
<comment type="catalytic activity">
    <reaction evidence="1 10">
        <text>a fatty acyl-[ACP] + phosphate = an acyl phosphate + holo-[ACP]</text>
        <dbReference type="Rhea" id="RHEA:42292"/>
        <dbReference type="Rhea" id="RHEA-COMP:9685"/>
        <dbReference type="Rhea" id="RHEA-COMP:14125"/>
        <dbReference type="ChEBI" id="CHEBI:43474"/>
        <dbReference type="ChEBI" id="CHEBI:59918"/>
        <dbReference type="ChEBI" id="CHEBI:64479"/>
        <dbReference type="ChEBI" id="CHEBI:138651"/>
        <dbReference type="EC" id="2.3.1.274"/>
    </reaction>
</comment>
<organism evidence="11 12">
    <name type="scientific">Aquicella siphonis</name>
    <dbReference type="NCBI Taxonomy" id="254247"/>
    <lineage>
        <taxon>Bacteria</taxon>
        <taxon>Pseudomonadati</taxon>
        <taxon>Pseudomonadota</taxon>
        <taxon>Gammaproteobacteria</taxon>
        <taxon>Legionellales</taxon>
        <taxon>Coxiellaceae</taxon>
        <taxon>Aquicella</taxon>
    </lineage>
</organism>
<dbReference type="EMBL" id="LR699119">
    <property type="protein sequence ID" value="VVC75922.1"/>
    <property type="molecule type" value="Genomic_DNA"/>
</dbReference>
<evidence type="ECO:0000256" key="3">
    <source>
        <dbReference type="ARBA" id="ARBA00022516"/>
    </source>
</evidence>
<comment type="subunit">
    <text evidence="9 10">Homodimer. Probably interacts with PlsY.</text>
</comment>
<evidence type="ECO:0000256" key="5">
    <source>
        <dbReference type="ARBA" id="ARBA00023098"/>
    </source>
</evidence>
<dbReference type="UniPathway" id="UPA00085"/>
<evidence type="ECO:0000256" key="7">
    <source>
        <dbReference type="ARBA" id="ARBA00023264"/>
    </source>
</evidence>
<evidence type="ECO:0000256" key="1">
    <source>
        <dbReference type="ARBA" id="ARBA00001232"/>
    </source>
</evidence>
<evidence type="ECO:0000256" key="4">
    <source>
        <dbReference type="ARBA" id="ARBA00022679"/>
    </source>
</evidence>
<dbReference type="HAMAP" id="MF_00019">
    <property type="entry name" value="PlsX"/>
    <property type="match status" value="1"/>
</dbReference>
<dbReference type="InterPro" id="IPR012281">
    <property type="entry name" value="Phospholipid_synth_PlsX-like"/>
</dbReference>
<evidence type="ECO:0000313" key="11">
    <source>
        <dbReference type="EMBL" id="VVC75922.1"/>
    </source>
</evidence>
<keyword evidence="3 10" id="KW-0444">Lipid biosynthesis</keyword>
<keyword evidence="2 10" id="KW-0963">Cytoplasm</keyword>